<reference evidence="2 3" key="1">
    <citation type="submission" date="2017-11" db="EMBL/GenBank/DDBJ databases">
        <title>Genomic Encyclopedia of Archaeal and Bacterial Type Strains, Phase II (KMG-II): From Individual Species to Whole Genera.</title>
        <authorList>
            <person name="Goeker M."/>
        </authorList>
    </citation>
    <scope>NUCLEOTIDE SEQUENCE [LARGE SCALE GENOMIC DNA]</scope>
    <source>
        <strain evidence="2 3">DSM 25478</strain>
    </source>
</reference>
<dbReference type="EMBL" id="PGFE01000003">
    <property type="protein sequence ID" value="PJJ70377.1"/>
    <property type="molecule type" value="Genomic_DNA"/>
</dbReference>
<evidence type="ECO:0000256" key="1">
    <source>
        <dbReference type="SAM" id="Phobius"/>
    </source>
</evidence>
<gene>
    <name evidence="2" type="ORF">CLV28_2212</name>
</gene>
<comment type="caution">
    <text evidence="2">The sequence shown here is derived from an EMBL/GenBank/DDBJ whole genome shotgun (WGS) entry which is preliminary data.</text>
</comment>
<keyword evidence="1" id="KW-0812">Transmembrane</keyword>
<protein>
    <submittedName>
        <fullName evidence="2">Uncharacterized protein</fullName>
    </submittedName>
</protein>
<dbReference type="RefSeq" id="WP_100423357.1">
    <property type="nucleotide sequence ID" value="NZ_BOOX01000001.1"/>
</dbReference>
<dbReference type="AlphaFoldDB" id="A0A2M9CES5"/>
<accession>A0A2M9CES5</accession>
<feature type="transmembrane region" description="Helical" evidence="1">
    <location>
        <begin position="29"/>
        <end position="50"/>
    </location>
</feature>
<organism evidence="2 3">
    <name type="scientific">Sediminihabitans luteus</name>
    <dbReference type="NCBI Taxonomy" id="1138585"/>
    <lineage>
        <taxon>Bacteria</taxon>
        <taxon>Bacillati</taxon>
        <taxon>Actinomycetota</taxon>
        <taxon>Actinomycetes</taxon>
        <taxon>Micrococcales</taxon>
        <taxon>Cellulomonadaceae</taxon>
        <taxon>Sediminihabitans</taxon>
    </lineage>
</organism>
<name>A0A2M9CES5_9CELL</name>
<feature type="transmembrane region" description="Helical" evidence="1">
    <location>
        <begin position="94"/>
        <end position="116"/>
    </location>
</feature>
<keyword evidence="1" id="KW-0472">Membrane</keyword>
<keyword evidence="1" id="KW-1133">Transmembrane helix</keyword>
<keyword evidence="3" id="KW-1185">Reference proteome</keyword>
<sequence>MVELGYVVLLGVAVVVRVIGRSRAKVARFATAAILLAGLSAITIVSGAVVGAGSDGSVLSVVREGMPVDDGRLGGDGVTFDTAHAVYVSSRNQVIVAAALGAAAVVAVIAAVVLLVRGLKVSESPTGAPDLLSPESRAR</sequence>
<evidence type="ECO:0000313" key="2">
    <source>
        <dbReference type="EMBL" id="PJJ70377.1"/>
    </source>
</evidence>
<proteinExistence type="predicted"/>
<feature type="transmembrane region" description="Helical" evidence="1">
    <location>
        <begin position="6"/>
        <end position="22"/>
    </location>
</feature>
<dbReference type="Proteomes" id="UP000231693">
    <property type="component" value="Unassembled WGS sequence"/>
</dbReference>
<evidence type="ECO:0000313" key="3">
    <source>
        <dbReference type="Proteomes" id="UP000231693"/>
    </source>
</evidence>